<keyword evidence="2" id="KW-0808">Transferase</keyword>
<dbReference type="OrthoDB" id="9775804at2"/>
<dbReference type="PANTHER" id="PTHR43233">
    <property type="entry name" value="FAMILY N-ACETYLTRANSFERASE, PUTATIVE (AFU_ORTHOLOGUE AFUA_6G03350)-RELATED"/>
    <property type="match status" value="1"/>
</dbReference>
<dbReference type="PROSITE" id="PS51186">
    <property type="entry name" value="GNAT"/>
    <property type="match status" value="1"/>
</dbReference>
<accession>A0A2N3LK90</accession>
<evidence type="ECO:0000313" key="3">
    <source>
        <dbReference type="Proteomes" id="UP000233440"/>
    </source>
</evidence>
<dbReference type="EMBL" id="PIQO01000007">
    <property type="protein sequence ID" value="PKR85041.1"/>
    <property type="molecule type" value="Genomic_DNA"/>
</dbReference>
<dbReference type="InterPro" id="IPR016181">
    <property type="entry name" value="Acyl_CoA_acyltransferase"/>
</dbReference>
<dbReference type="PANTHER" id="PTHR43233:SF1">
    <property type="entry name" value="FAMILY N-ACETYLTRANSFERASE, PUTATIVE (AFU_ORTHOLOGUE AFUA_6G03350)-RELATED"/>
    <property type="match status" value="1"/>
</dbReference>
<dbReference type="Pfam" id="PF00583">
    <property type="entry name" value="Acetyltransf_1"/>
    <property type="match status" value="1"/>
</dbReference>
<gene>
    <name evidence="2" type="ORF">CWO92_11225</name>
</gene>
<dbReference type="InterPro" id="IPR000182">
    <property type="entry name" value="GNAT_dom"/>
</dbReference>
<proteinExistence type="predicted"/>
<sequence>MRIVLSFQTLYNAPTPEEYIKLRIKAGLSLKDPEASKIALQNSIFAVTLRSEDTVIGMGRIIGDGGCFYQIVDIAVDPEYQGNGLGKTIMSELINYLDEHAPAHSYVSLIADLPADQLYKKFGFDYTQPRSVGMYKKY</sequence>
<evidence type="ECO:0000259" key="1">
    <source>
        <dbReference type="PROSITE" id="PS51186"/>
    </source>
</evidence>
<organism evidence="2 3">
    <name type="scientific">Heyndrickxia camelliae</name>
    <dbReference type="NCBI Taxonomy" id="1707093"/>
    <lineage>
        <taxon>Bacteria</taxon>
        <taxon>Bacillati</taxon>
        <taxon>Bacillota</taxon>
        <taxon>Bacilli</taxon>
        <taxon>Bacillales</taxon>
        <taxon>Bacillaceae</taxon>
        <taxon>Heyndrickxia</taxon>
    </lineage>
</organism>
<name>A0A2N3LK90_9BACI</name>
<dbReference type="SUPFAM" id="SSF55729">
    <property type="entry name" value="Acyl-CoA N-acyltransferases (Nat)"/>
    <property type="match status" value="1"/>
</dbReference>
<dbReference type="GO" id="GO:0016747">
    <property type="term" value="F:acyltransferase activity, transferring groups other than amino-acyl groups"/>
    <property type="evidence" value="ECO:0007669"/>
    <property type="project" value="InterPro"/>
</dbReference>
<dbReference type="Gene3D" id="3.40.630.30">
    <property type="match status" value="1"/>
</dbReference>
<dbReference type="InterPro" id="IPR053144">
    <property type="entry name" value="Acetyltransferase_Butenolide"/>
</dbReference>
<dbReference type="Proteomes" id="UP000233440">
    <property type="component" value="Unassembled WGS sequence"/>
</dbReference>
<keyword evidence="3" id="KW-1185">Reference proteome</keyword>
<feature type="domain" description="N-acetyltransferase" evidence="1">
    <location>
        <begin position="1"/>
        <end position="138"/>
    </location>
</feature>
<protein>
    <submittedName>
        <fullName evidence="2">GNAT family N-acetyltransferase</fullName>
    </submittedName>
</protein>
<reference evidence="2 3" key="1">
    <citation type="submission" date="2017-11" db="EMBL/GenBank/DDBJ databases">
        <title>Bacillus camelliae sp. nov., isolated from pu'er tea.</title>
        <authorList>
            <person name="Niu L."/>
        </authorList>
    </citation>
    <scope>NUCLEOTIDE SEQUENCE [LARGE SCALE GENOMIC DNA]</scope>
    <source>
        <strain evidence="2 3">7578-1</strain>
    </source>
</reference>
<dbReference type="AlphaFoldDB" id="A0A2N3LK90"/>
<comment type="caution">
    <text evidence="2">The sequence shown here is derived from an EMBL/GenBank/DDBJ whole genome shotgun (WGS) entry which is preliminary data.</text>
</comment>
<evidence type="ECO:0000313" key="2">
    <source>
        <dbReference type="EMBL" id="PKR85041.1"/>
    </source>
</evidence>